<dbReference type="AlphaFoldDB" id="A0A840YTQ4"/>
<sequence length="143" mass="15988">MAKLTFRYRYDGTPKLILDDFGRLDLQVVTEDRSGRGGFWVQWQDVKEFCGTLGTYPIDATQPLSAEWGYTEDEVYHQVLSITIAPVDALGHLRVRVTIADEHDPIDCVKTSFQATYADLTSLQVQLVALMAGDSEEATLRGS</sequence>
<organism evidence="1 2">
    <name type="scientific">Sphingomonas xinjiangensis</name>
    <dbReference type="NCBI Taxonomy" id="643568"/>
    <lineage>
        <taxon>Bacteria</taxon>
        <taxon>Pseudomonadati</taxon>
        <taxon>Pseudomonadota</taxon>
        <taxon>Alphaproteobacteria</taxon>
        <taxon>Sphingomonadales</taxon>
        <taxon>Sphingomonadaceae</taxon>
        <taxon>Sphingomonas</taxon>
    </lineage>
</organism>
<accession>A0A840YTQ4</accession>
<comment type="caution">
    <text evidence="1">The sequence shown here is derived from an EMBL/GenBank/DDBJ whole genome shotgun (WGS) entry which is preliminary data.</text>
</comment>
<proteinExistence type="predicted"/>
<keyword evidence="2" id="KW-1185">Reference proteome</keyword>
<protein>
    <submittedName>
        <fullName evidence="1">Uncharacterized protein</fullName>
    </submittedName>
</protein>
<dbReference type="RefSeq" id="WP_184092130.1">
    <property type="nucleotide sequence ID" value="NZ_JACIJF010000045.1"/>
</dbReference>
<evidence type="ECO:0000313" key="1">
    <source>
        <dbReference type="EMBL" id="MBB5713106.1"/>
    </source>
</evidence>
<gene>
    <name evidence="1" type="ORF">FHT02_004369</name>
</gene>
<reference evidence="1 2" key="1">
    <citation type="submission" date="2020-08" db="EMBL/GenBank/DDBJ databases">
        <title>Genomic Encyclopedia of Type Strains, Phase IV (KMG-IV): sequencing the most valuable type-strain genomes for metagenomic binning, comparative biology and taxonomic classification.</title>
        <authorList>
            <person name="Goeker M."/>
        </authorList>
    </citation>
    <scope>NUCLEOTIDE SEQUENCE [LARGE SCALE GENOMIC DNA]</scope>
    <source>
        <strain evidence="1 2">DSM 26736</strain>
    </source>
</reference>
<dbReference type="EMBL" id="JACIJF010000045">
    <property type="protein sequence ID" value="MBB5713106.1"/>
    <property type="molecule type" value="Genomic_DNA"/>
</dbReference>
<name>A0A840YTQ4_9SPHN</name>
<evidence type="ECO:0000313" key="2">
    <source>
        <dbReference type="Proteomes" id="UP000527143"/>
    </source>
</evidence>
<dbReference type="Proteomes" id="UP000527143">
    <property type="component" value="Unassembled WGS sequence"/>
</dbReference>